<feature type="non-terminal residue" evidence="2">
    <location>
        <position position="1"/>
    </location>
</feature>
<accession>A0ABN9Y3G9</accession>
<proteinExistence type="predicted"/>
<comment type="caution">
    <text evidence="2">The sequence shown here is derived from an EMBL/GenBank/DDBJ whole genome shotgun (WGS) entry which is preliminary data.</text>
</comment>
<name>A0ABN9Y3G9_9DINO</name>
<feature type="non-terminal residue" evidence="2">
    <location>
        <position position="172"/>
    </location>
</feature>
<evidence type="ECO:0000313" key="3">
    <source>
        <dbReference type="Proteomes" id="UP001189429"/>
    </source>
</evidence>
<feature type="compositionally biased region" description="Basic residues" evidence="1">
    <location>
        <begin position="7"/>
        <end position="16"/>
    </location>
</feature>
<reference evidence="2" key="1">
    <citation type="submission" date="2023-10" db="EMBL/GenBank/DDBJ databases">
        <authorList>
            <person name="Chen Y."/>
            <person name="Shah S."/>
            <person name="Dougan E. K."/>
            <person name="Thang M."/>
            <person name="Chan C."/>
        </authorList>
    </citation>
    <scope>NUCLEOTIDE SEQUENCE [LARGE SCALE GENOMIC DNA]</scope>
</reference>
<evidence type="ECO:0000256" key="1">
    <source>
        <dbReference type="SAM" id="MobiDB-lite"/>
    </source>
</evidence>
<feature type="compositionally biased region" description="Low complexity" evidence="1">
    <location>
        <begin position="119"/>
        <end position="133"/>
    </location>
</feature>
<dbReference type="EMBL" id="CAUYUJ010021598">
    <property type="protein sequence ID" value="CAK0905708.1"/>
    <property type="molecule type" value="Genomic_DNA"/>
</dbReference>
<evidence type="ECO:0000313" key="2">
    <source>
        <dbReference type="EMBL" id="CAK0905708.1"/>
    </source>
</evidence>
<protein>
    <submittedName>
        <fullName evidence="2">Uncharacterized protein</fullName>
    </submittedName>
</protein>
<feature type="region of interest" description="Disordered" evidence="1">
    <location>
        <begin position="114"/>
        <end position="172"/>
    </location>
</feature>
<feature type="region of interest" description="Disordered" evidence="1">
    <location>
        <begin position="1"/>
        <end position="71"/>
    </location>
</feature>
<gene>
    <name evidence="2" type="ORF">PCOR1329_LOCUS81302</name>
</gene>
<organism evidence="2 3">
    <name type="scientific">Prorocentrum cordatum</name>
    <dbReference type="NCBI Taxonomy" id="2364126"/>
    <lineage>
        <taxon>Eukaryota</taxon>
        <taxon>Sar</taxon>
        <taxon>Alveolata</taxon>
        <taxon>Dinophyceae</taxon>
        <taxon>Prorocentrales</taxon>
        <taxon>Prorocentraceae</taxon>
        <taxon>Prorocentrum</taxon>
    </lineage>
</organism>
<feature type="compositionally biased region" description="Basic residues" evidence="1">
    <location>
        <begin position="29"/>
        <end position="39"/>
    </location>
</feature>
<keyword evidence="3" id="KW-1185">Reference proteome</keyword>
<sequence length="172" mass="18862">HESPLRDRRRGRRRPWPRQVPSAGPPWRARGRRGLRRRRCCSEQAGRSACTRPPRRRSGPRAGRCRWGCGSPRVEYSRGSGWRHSGPSVRPLPGGCYVTVAGQVLAEPSAGVLSRRGSRGAAEAGTGRAGAAADSCSSLRGVREGGEDDGQEPWPRVSCRRFGPTTLRRDTR</sequence>
<dbReference type="Proteomes" id="UP001189429">
    <property type="component" value="Unassembled WGS sequence"/>
</dbReference>